<organism evidence="1 2">
    <name type="scientific">Succiniclasticum ruminis</name>
    <dbReference type="NCBI Taxonomy" id="40841"/>
    <lineage>
        <taxon>Bacteria</taxon>
        <taxon>Bacillati</taxon>
        <taxon>Bacillota</taxon>
        <taxon>Negativicutes</taxon>
        <taxon>Acidaminococcales</taxon>
        <taxon>Acidaminococcaceae</taxon>
        <taxon>Succiniclasticum</taxon>
    </lineage>
</organism>
<keyword evidence="2" id="KW-1185">Reference proteome</keyword>
<dbReference type="InterPro" id="IPR054274">
    <property type="entry name" value="DUF7005"/>
</dbReference>
<dbReference type="RefSeq" id="WP_093730933.1">
    <property type="nucleotide sequence ID" value="NZ_FMYW01000014.1"/>
</dbReference>
<reference evidence="2" key="1">
    <citation type="submission" date="2016-10" db="EMBL/GenBank/DDBJ databases">
        <authorList>
            <person name="Varghese N."/>
            <person name="Submissions S."/>
        </authorList>
    </citation>
    <scope>NUCLEOTIDE SEQUENCE [LARGE SCALE GENOMIC DNA]</scope>
    <source>
        <strain evidence="2">DSM 11005</strain>
    </source>
</reference>
<dbReference type="OrthoDB" id="2023498at2"/>
<dbReference type="AlphaFoldDB" id="A0A1G6NKF2"/>
<accession>A0A1G6NKF2</accession>
<proteinExistence type="predicted"/>
<evidence type="ECO:0000313" key="2">
    <source>
        <dbReference type="Proteomes" id="UP000198943"/>
    </source>
</evidence>
<name>A0A1G6NKF2_9FIRM</name>
<dbReference type="Proteomes" id="UP000198943">
    <property type="component" value="Unassembled WGS sequence"/>
</dbReference>
<dbReference type="EMBL" id="FMYW01000014">
    <property type="protein sequence ID" value="SDC67635.1"/>
    <property type="molecule type" value="Genomic_DNA"/>
</dbReference>
<protein>
    <submittedName>
        <fullName evidence="1">Uncharacterized protein</fullName>
    </submittedName>
</protein>
<dbReference type="Pfam" id="PF22541">
    <property type="entry name" value="DUF7005"/>
    <property type="match status" value="1"/>
</dbReference>
<sequence length="294" mass="33436">MKADTYLSHCYAIPETPPVLPLADEAFASVWKEAEGAAARKFLSEIVDRDIALFPLQQEETLRILFAETLGGRLPVIVTDNRDDFLRVEALLNGREDLEDFPVTVNAFTMQARAKNIRNHRVILLGQAPYSNVPANLLGLDEEEWIERSCRLRFAHECAHYETLRLFGGMQNHALDEIVADAMGQLAAFGNFSAARQRLFFGLEQGTGRCTGRLSFYCRNVLPWERTEVYRAVDATLDFLEDRIYRFLTENKKRTETKESLSSAKTRLSDKKSKYELLSDLAGTSIAERYKSLL</sequence>
<gene>
    <name evidence="1" type="ORF">SAMN04487864_11411</name>
</gene>
<evidence type="ECO:0000313" key="1">
    <source>
        <dbReference type="EMBL" id="SDC67635.1"/>
    </source>
</evidence>